<reference evidence="1" key="1">
    <citation type="submission" date="2021-02" db="EMBL/GenBank/DDBJ databases">
        <authorList>
            <person name="Nowell W R."/>
        </authorList>
    </citation>
    <scope>NUCLEOTIDE SEQUENCE</scope>
</reference>
<evidence type="ECO:0000313" key="1">
    <source>
        <dbReference type="EMBL" id="CAF1219889.1"/>
    </source>
</evidence>
<sequence>MLGSRTATCFCREINSYKLDQLLNDLNRSVQEYLKHEKDGVLSELERKDKTTHYSDTWSRSFINLLIQLPYPGDYHHRLINLLKDYYDGKEEELKTLQKFEINYTKDKAMWWYTRPIFLYRLINKALRQNNIELVFLFGLFIQDLYRQLKDEREQFKLFNSGNNKIIKGCREQVISNVEIRKLKNYCLCSLVNTSFLSTSLDRHVSLSFLQSSTITTGLERVFEIEIDRLINGIQQLSTKEINTIFNQLIDLYPLEKGWISGVQIHCLAQYSMGSKETNFYLPLTNYYQSLEMWNEYLNDDELNCSFNIGTKYDGIGDFYRNDAQYCGMS</sequence>
<proteinExistence type="predicted"/>
<dbReference type="SUPFAM" id="SSF56399">
    <property type="entry name" value="ADP-ribosylation"/>
    <property type="match status" value="1"/>
</dbReference>
<organism evidence="1 3">
    <name type="scientific">Didymodactylos carnosus</name>
    <dbReference type="NCBI Taxonomy" id="1234261"/>
    <lineage>
        <taxon>Eukaryota</taxon>
        <taxon>Metazoa</taxon>
        <taxon>Spiralia</taxon>
        <taxon>Gnathifera</taxon>
        <taxon>Rotifera</taxon>
        <taxon>Eurotatoria</taxon>
        <taxon>Bdelloidea</taxon>
        <taxon>Philodinida</taxon>
        <taxon>Philodinidae</taxon>
        <taxon>Didymodactylos</taxon>
    </lineage>
</organism>
<dbReference type="AlphaFoldDB" id="A0A814XSS4"/>
<comment type="caution">
    <text evidence="1">The sequence shown here is derived from an EMBL/GenBank/DDBJ whole genome shotgun (WGS) entry which is preliminary data.</text>
</comment>
<dbReference type="Proteomes" id="UP000663829">
    <property type="component" value="Unassembled WGS sequence"/>
</dbReference>
<protein>
    <submittedName>
        <fullName evidence="1">Uncharacterized protein</fullName>
    </submittedName>
</protein>
<dbReference type="EMBL" id="CAJNOQ010009260">
    <property type="protein sequence ID" value="CAF1219889.1"/>
    <property type="molecule type" value="Genomic_DNA"/>
</dbReference>
<dbReference type="Proteomes" id="UP000681722">
    <property type="component" value="Unassembled WGS sequence"/>
</dbReference>
<accession>A0A814XSS4</accession>
<evidence type="ECO:0000313" key="3">
    <source>
        <dbReference type="Proteomes" id="UP000663829"/>
    </source>
</evidence>
<dbReference type="EMBL" id="CAJOBC010009264">
    <property type="protein sequence ID" value="CAF3983426.1"/>
    <property type="molecule type" value="Genomic_DNA"/>
</dbReference>
<evidence type="ECO:0000313" key="2">
    <source>
        <dbReference type="EMBL" id="CAF3983426.1"/>
    </source>
</evidence>
<keyword evidence="3" id="KW-1185">Reference proteome</keyword>
<gene>
    <name evidence="1" type="ORF">GPM918_LOCUS24634</name>
    <name evidence="2" type="ORF">SRO942_LOCUS24638</name>
</gene>
<name>A0A814XSS4_9BILA</name>